<feature type="compositionally biased region" description="Basic and acidic residues" evidence="1">
    <location>
        <begin position="1"/>
        <end position="13"/>
    </location>
</feature>
<sequence>MSFEHGSGHEHTSGHHKRQNIWVDVDTDNENLNENDIKDKNNNTAKVVKSGNSYVDIRINNRAVSAAEDVEEHERRSHKHRRRTSGKKRTCGKRRTSGRKSHRHTGFDF</sequence>
<protein>
    <submittedName>
        <fullName evidence="2">Uncharacterized protein</fullName>
    </submittedName>
</protein>
<dbReference type="RefSeq" id="WP_205003042.1">
    <property type="nucleotide sequence ID" value="NZ_JAFBER010000006.1"/>
</dbReference>
<evidence type="ECO:0000313" key="2">
    <source>
        <dbReference type="EMBL" id="MBM7645103.1"/>
    </source>
</evidence>
<evidence type="ECO:0000313" key="3">
    <source>
        <dbReference type="Proteomes" id="UP000808914"/>
    </source>
</evidence>
<evidence type="ECO:0000256" key="1">
    <source>
        <dbReference type="SAM" id="MobiDB-lite"/>
    </source>
</evidence>
<reference evidence="2 3" key="1">
    <citation type="submission" date="2021-01" db="EMBL/GenBank/DDBJ databases">
        <title>Genomic Encyclopedia of Type Strains, Phase IV (KMG-IV): sequencing the most valuable type-strain genomes for metagenomic binning, comparative biology and taxonomic classification.</title>
        <authorList>
            <person name="Goeker M."/>
        </authorList>
    </citation>
    <scope>NUCLEOTIDE SEQUENCE [LARGE SCALE GENOMIC DNA]</scope>
    <source>
        <strain evidence="2 3">DSM 28236</strain>
    </source>
</reference>
<gene>
    <name evidence="2" type="ORF">JOD45_001314</name>
</gene>
<dbReference type="Proteomes" id="UP000808914">
    <property type="component" value="Unassembled WGS sequence"/>
</dbReference>
<keyword evidence="3" id="KW-1185">Reference proteome</keyword>
<feature type="compositionally biased region" description="Basic residues" evidence="1">
    <location>
        <begin position="76"/>
        <end position="109"/>
    </location>
</feature>
<feature type="region of interest" description="Disordered" evidence="1">
    <location>
        <begin position="1"/>
        <end position="24"/>
    </location>
</feature>
<accession>A0ABS2PYG4</accession>
<proteinExistence type="predicted"/>
<name>A0ABS2PYG4_9BACL</name>
<comment type="caution">
    <text evidence="2">The sequence shown here is derived from an EMBL/GenBank/DDBJ whole genome shotgun (WGS) entry which is preliminary data.</text>
</comment>
<dbReference type="EMBL" id="JAFBER010000006">
    <property type="protein sequence ID" value="MBM7645103.1"/>
    <property type="molecule type" value="Genomic_DNA"/>
</dbReference>
<feature type="region of interest" description="Disordered" evidence="1">
    <location>
        <begin position="67"/>
        <end position="109"/>
    </location>
</feature>
<organism evidence="2 3">
    <name type="scientific">Scopulibacillus daqui</name>
    <dbReference type="NCBI Taxonomy" id="1469162"/>
    <lineage>
        <taxon>Bacteria</taxon>
        <taxon>Bacillati</taxon>
        <taxon>Bacillota</taxon>
        <taxon>Bacilli</taxon>
        <taxon>Bacillales</taxon>
        <taxon>Sporolactobacillaceae</taxon>
        <taxon>Scopulibacillus</taxon>
    </lineage>
</organism>